<dbReference type="GO" id="GO:0005886">
    <property type="term" value="C:plasma membrane"/>
    <property type="evidence" value="ECO:0007669"/>
    <property type="project" value="UniProtKB-SubCell"/>
</dbReference>
<dbReference type="EMBL" id="VSSQ01043038">
    <property type="protein sequence ID" value="MPM96684.1"/>
    <property type="molecule type" value="Genomic_DNA"/>
</dbReference>
<gene>
    <name evidence="10" type="primary">nhaP2_8</name>
    <name evidence="10" type="ORF">SDC9_143849</name>
</gene>
<dbReference type="InterPro" id="IPR006153">
    <property type="entry name" value="Cation/H_exchanger_TM"/>
</dbReference>
<dbReference type="Pfam" id="PF00999">
    <property type="entry name" value="Na_H_Exchanger"/>
    <property type="match status" value="1"/>
</dbReference>
<evidence type="ECO:0000313" key="10">
    <source>
        <dbReference type="EMBL" id="MPM96684.1"/>
    </source>
</evidence>
<proteinExistence type="predicted"/>
<dbReference type="PROSITE" id="PS51202">
    <property type="entry name" value="RCK_C"/>
    <property type="match status" value="1"/>
</dbReference>
<evidence type="ECO:0000256" key="1">
    <source>
        <dbReference type="ARBA" id="ARBA00004651"/>
    </source>
</evidence>
<dbReference type="SUPFAM" id="SSF116726">
    <property type="entry name" value="TrkA C-terminal domain-like"/>
    <property type="match status" value="1"/>
</dbReference>
<evidence type="ECO:0000256" key="5">
    <source>
        <dbReference type="ARBA" id="ARBA00022989"/>
    </source>
</evidence>
<dbReference type="GO" id="GO:1902600">
    <property type="term" value="P:proton transmembrane transport"/>
    <property type="evidence" value="ECO:0007669"/>
    <property type="project" value="InterPro"/>
</dbReference>
<protein>
    <submittedName>
        <fullName evidence="10">K(+)/H(+) antiporter NhaP2</fullName>
    </submittedName>
</protein>
<reference evidence="10" key="1">
    <citation type="submission" date="2019-08" db="EMBL/GenBank/DDBJ databases">
        <authorList>
            <person name="Kucharzyk K."/>
            <person name="Murdoch R.W."/>
            <person name="Higgins S."/>
            <person name="Loffler F."/>
        </authorList>
    </citation>
    <scope>NUCLEOTIDE SEQUENCE</scope>
</reference>
<feature type="domain" description="RCK C-terminal" evidence="9">
    <location>
        <begin position="94"/>
        <end position="174"/>
    </location>
</feature>
<evidence type="ECO:0000256" key="6">
    <source>
        <dbReference type="ARBA" id="ARBA00023065"/>
    </source>
</evidence>
<keyword evidence="7 8" id="KW-0472">Membrane</keyword>
<keyword evidence="3" id="KW-0050">Antiport</keyword>
<dbReference type="Gene3D" id="3.30.70.1450">
    <property type="entry name" value="Regulator of K+ conductance, C-terminal domain"/>
    <property type="match status" value="1"/>
</dbReference>
<dbReference type="PANTHER" id="PTHR32507">
    <property type="entry name" value="NA(+)/H(+) ANTIPORTER 1"/>
    <property type="match status" value="1"/>
</dbReference>
<comment type="subcellular location">
    <subcellularLocation>
        <location evidence="1">Cell membrane</location>
        <topology evidence="1">Multi-pass membrane protein</topology>
    </subcellularLocation>
</comment>
<feature type="transmembrane region" description="Helical" evidence="8">
    <location>
        <begin position="24"/>
        <end position="45"/>
    </location>
</feature>
<evidence type="ECO:0000256" key="8">
    <source>
        <dbReference type="SAM" id="Phobius"/>
    </source>
</evidence>
<dbReference type="GO" id="GO:0015297">
    <property type="term" value="F:antiporter activity"/>
    <property type="evidence" value="ECO:0007669"/>
    <property type="project" value="UniProtKB-KW"/>
</dbReference>
<keyword evidence="4 8" id="KW-0812">Transmembrane</keyword>
<dbReference type="InterPro" id="IPR006037">
    <property type="entry name" value="RCK_C"/>
</dbReference>
<comment type="caution">
    <text evidence="10">The sequence shown here is derived from an EMBL/GenBank/DDBJ whole genome shotgun (WGS) entry which is preliminary data.</text>
</comment>
<dbReference type="InterPro" id="IPR036721">
    <property type="entry name" value="RCK_C_sf"/>
</dbReference>
<accession>A0A645E4I4</accession>
<evidence type="ECO:0000256" key="4">
    <source>
        <dbReference type="ARBA" id="ARBA00022692"/>
    </source>
</evidence>
<dbReference type="PANTHER" id="PTHR32507:SF7">
    <property type="entry name" value="K(+)_H(+) ANTIPORTER NHAP2"/>
    <property type="match status" value="1"/>
</dbReference>
<dbReference type="AlphaFoldDB" id="A0A645E4I4"/>
<sequence length="174" mass="19064">MAVARPLAILIGMWRSRFSFKERLLVAWVGLRGGAPIMLATFPLMANVAHANFMFHIVFFIVLTSVLLQGMTIMPAAKLLKLDAPLRKTPRMPLVVEETGDANAGSAEVVVPESCGGRSLARMNLPEGVLVLLIRREDRVVVPRGDTRLEPGDVLTLMGNKQALTESVRKFSSQ</sequence>
<organism evidence="10">
    <name type="scientific">bioreactor metagenome</name>
    <dbReference type="NCBI Taxonomy" id="1076179"/>
    <lineage>
        <taxon>unclassified sequences</taxon>
        <taxon>metagenomes</taxon>
        <taxon>ecological metagenomes</taxon>
    </lineage>
</organism>
<evidence type="ECO:0000256" key="2">
    <source>
        <dbReference type="ARBA" id="ARBA00022448"/>
    </source>
</evidence>
<evidence type="ECO:0000259" key="9">
    <source>
        <dbReference type="PROSITE" id="PS51202"/>
    </source>
</evidence>
<keyword evidence="6" id="KW-0406">Ion transport</keyword>
<keyword evidence="2" id="KW-0813">Transport</keyword>
<dbReference type="GO" id="GO:0006813">
    <property type="term" value="P:potassium ion transport"/>
    <property type="evidence" value="ECO:0007669"/>
    <property type="project" value="InterPro"/>
</dbReference>
<evidence type="ECO:0000256" key="3">
    <source>
        <dbReference type="ARBA" id="ARBA00022449"/>
    </source>
</evidence>
<dbReference type="GO" id="GO:0008324">
    <property type="term" value="F:monoatomic cation transmembrane transporter activity"/>
    <property type="evidence" value="ECO:0007669"/>
    <property type="project" value="InterPro"/>
</dbReference>
<evidence type="ECO:0000256" key="7">
    <source>
        <dbReference type="ARBA" id="ARBA00023136"/>
    </source>
</evidence>
<feature type="transmembrane region" description="Helical" evidence="8">
    <location>
        <begin position="57"/>
        <end position="80"/>
    </location>
</feature>
<dbReference type="Pfam" id="PF02080">
    <property type="entry name" value="TrkA_C"/>
    <property type="match status" value="1"/>
</dbReference>
<name>A0A645E4I4_9ZZZZ</name>
<keyword evidence="5 8" id="KW-1133">Transmembrane helix</keyword>